<gene>
    <name evidence="2" type="ORF">DU508_06390</name>
</gene>
<dbReference type="Gene3D" id="3.50.50.60">
    <property type="entry name" value="FAD/NAD(P)-binding domain"/>
    <property type="match status" value="1"/>
</dbReference>
<dbReference type="AlphaFoldDB" id="A0A369Q0R6"/>
<reference evidence="2 3" key="1">
    <citation type="submission" date="2018-07" db="EMBL/GenBank/DDBJ databases">
        <title>Pedobacter sp. nov., isolated from soil.</title>
        <authorList>
            <person name="Zhou L.Y."/>
            <person name="Du Z.J."/>
        </authorList>
    </citation>
    <scope>NUCLEOTIDE SEQUENCE [LARGE SCALE GENOMIC DNA]</scope>
    <source>
        <strain evidence="2 3">JDX94</strain>
    </source>
</reference>
<protein>
    <recommendedName>
        <fullName evidence="4">FAD-dependent oxidoreductase</fullName>
    </recommendedName>
</protein>
<evidence type="ECO:0008006" key="4">
    <source>
        <dbReference type="Google" id="ProtNLM"/>
    </source>
</evidence>
<name>A0A369Q0R6_9SPHI</name>
<feature type="signal peptide" evidence="1">
    <location>
        <begin position="1"/>
        <end position="18"/>
    </location>
</feature>
<evidence type="ECO:0000313" key="2">
    <source>
        <dbReference type="EMBL" id="RDC56827.1"/>
    </source>
</evidence>
<evidence type="ECO:0000256" key="1">
    <source>
        <dbReference type="SAM" id="SignalP"/>
    </source>
</evidence>
<sequence>MKRLFFVFAFMIPLIINAQTVKTDVLVVGNTAAAFSAGVQALESGVKTIVLTQSDGFKLQDYKSIPASGVTKAFEKRARKSLKLADSVPLPEITNQIATAVIKNWSDSSKLFDVINNAPYHEIKRSGNGWELRLTKNKSIKAKVLILADNPDKLMAALKIASLNPAVLSQLNYNENLYRTTIAGATSAGAGFLSLYNLLIPKQENLLYIPSDHFEIGPAAGATAAYAAFFQTKTSLSNLKRIQGELLSYKHALMPFEDVKIADSNWLAIQKIGITGIIKAEIRNGKAYFNPEKEVSYDEIKQPVKDYYYKAQIWFDDHQNIPINLENTIAMVSYVGNKAIEATKTDLAKKWNKNYGFSSKYDLKKILTRREFSVIINEYLKPFDDVNVDRTGRIIR</sequence>
<proteinExistence type="predicted"/>
<feature type="chain" id="PRO_5017066896" description="FAD-dependent oxidoreductase" evidence="1">
    <location>
        <begin position="19"/>
        <end position="396"/>
    </location>
</feature>
<dbReference type="OrthoDB" id="615715at2"/>
<dbReference type="SUPFAM" id="SSF51905">
    <property type="entry name" value="FAD/NAD(P)-binding domain"/>
    <property type="match status" value="1"/>
</dbReference>
<keyword evidence="3" id="KW-1185">Reference proteome</keyword>
<organism evidence="2 3">
    <name type="scientific">Pedobacter chinensis</name>
    <dbReference type="NCBI Taxonomy" id="2282421"/>
    <lineage>
        <taxon>Bacteria</taxon>
        <taxon>Pseudomonadati</taxon>
        <taxon>Bacteroidota</taxon>
        <taxon>Sphingobacteriia</taxon>
        <taxon>Sphingobacteriales</taxon>
        <taxon>Sphingobacteriaceae</taxon>
        <taxon>Pedobacter</taxon>
    </lineage>
</organism>
<keyword evidence="1" id="KW-0732">Signal</keyword>
<accession>A0A369Q0R6</accession>
<dbReference type="RefSeq" id="WP_115402012.1">
    <property type="nucleotide sequence ID" value="NZ_QPKV01000003.1"/>
</dbReference>
<comment type="caution">
    <text evidence="2">The sequence shown here is derived from an EMBL/GenBank/DDBJ whole genome shotgun (WGS) entry which is preliminary data.</text>
</comment>
<dbReference type="Proteomes" id="UP000253961">
    <property type="component" value="Unassembled WGS sequence"/>
</dbReference>
<evidence type="ECO:0000313" key="3">
    <source>
        <dbReference type="Proteomes" id="UP000253961"/>
    </source>
</evidence>
<dbReference type="EMBL" id="QPKV01000003">
    <property type="protein sequence ID" value="RDC56827.1"/>
    <property type="molecule type" value="Genomic_DNA"/>
</dbReference>
<dbReference type="InterPro" id="IPR036188">
    <property type="entry name" value="FAD/NAD-bd_sf"/>
</dbReference>